<dbReference type="PANTHER" id="PTHR23021">
    <property type="entry name" value="SERPENTINE RECEPTOR, CLASS T"/>
    <property type="match status" value="1"/>
</dbReference>
<evidence type="ECO:0008006" key="4">
    <source>
        <dbReference type="Google" id="ProtNLM"/>
    </source>
</evidence>
<name>A0AAV5TGU7_9BILA</name>
<accession>A0AAV5TGU7</accession>
<comment type="caution">
    <text evidence="2">The sequence shown here is derived from an EMBL/GenBank/DDBJ whole genome shotgun (WGS) entry which is preliminary data.</text>
</comment>
<keyword evidence="1" id="KW-1133">Transmembrane helix</keyword>
<feature type="transmembrane region" description="Helical" evidence="1">
    <location>
        <begin position="14"/>
        <end position="37"/>
    </location>
</feature>
<feature type="non-terminal residue" evidence="2">
    <location>
        <position position="94"/>
    </location>
</feature>
<dbReference type="Proteomes" id="UP001432027">
    <property type="component" value="Unassembled WGS sequence"/>
</dbReference>
<reference evidence="2" key="1">
    <citation type="submission" date="2023-10" db="EMBL/GenBank/DDBJ databases">
        <title>Genome assembly of Pristionchus species.</title>
        <authorList>
            <person name="Yoshida K."/>
            <person name="Sommer R.J."/>
        </authorList>
    </citation>
    <scope>NUCLEOTIDE SEQUENCE</scope>
    <source>
        <strain evidence="2">RS0144</strain>
    </source>
</reference>
<dbReference type="Pfam" id="PF10321">
    <property type="entry name" value="7TM_GPCR_Srt"/>
    <property type="match status" value="1"/>
</dbReference>
<sequence length="94" mass="10672">TFEGEVYCAHPRIVLVYSLACAVFHFCSSACCTLLALNRFGEMLSIPILCWMFQGMRTWLVLVMCTSAVGVFVLFTPPLLFNSNHHMLFFDPMI</sequence>
<keyword evidence="3" id="KW-1185">Reference proteome</keyword>
<keyword evidence="1" id="KW-0812">Transmembrane</keyword>
<gene>
    <name evidence="2" type="ORF">PENTCL1PPCAC_15731</name>
</gene>
<dbReference type="PANTHER" id="PTHR23021:SF11">
    <property type="entry name" value="SERPENTINE RECEPTOR, CLASS T"/>
    <property type="match status" value="1"/>
</dbReference>
<protein>
    <recommendedName>
        <fullName evidence="4">G protein-coupled receptor</fullName>
    </recommendedName>
</protein>
<feature type="non-terminal residue" evidence="2">
    <location>
        <position position="1"/>
    </location>
</feature>
<organism evidence="2 3">
    <name type="scientific">Pristionchus entomophagus</name>
    <dbReference type="NCBI Taxonomy" id="358040"/>
    <lineage>
        <taxon>Eukaryota</taxon>
        <taxon>Metazoa</taxon>
        <taxon>Ecdysozoa</taxon>
        <taxon>Nematoda</taxon>
        <taxon>Chromadorea</taxon>
        <taxon>Rhabditida</taxon>
        <taxon>Rhabditina</taxon>
        <taxon>Diplogasteromorpha</taxon>
        <taxon>Diplogasteroidea</taxon>
        <taxon>Neodiplogasteridae</taxon>
        <taxon>Pristionchus</taxon>
    </lineage>
</organism>
<keyword evidence="1" id="KW-0472">Membrane</keyword>
<proteinExistence type="predicted"/>
<dbReference type="AlphaFoldDB" id="A0AAV5TGU7"/>
<evidence type="ECO:0000313" key="2">
    <source>
        <dbReference type="EMBL" id="GMS93555.1"/>
    </source>
</evidence>
<dbReference type="EMBL" id="BTSX01000004">
    <property type="protein sequence ID" value="GMS93555.1"/>
    <property type="molecule type" value="Genomic_DNA"/>
</dbReference>
<feature type="transmembrane region" description="Helical" evidence="1">
    <location>
        <begin position="58"/>
        <end position="81"/>
    </location>
</feature>
<evidence type="ECO:0000313" key="3">
    <source>
        <dbReference type="Proteomes" id="UP001432027"/>
    </source>
</evidence>
<evidence type="ECO:0000256" key="1">
    <source>
        <dbReference type="SAM" id="Phobius"/>
    </source>
</evidence>
<dbReference type="InterPro" id="IPR019425">
    <property type="entry name" value="7TM_GPCR_serpentine_rcpt_Srt"/>
</dbReference>